<dbReference type="RefSeq" id="WP_202007174.1">
    <property type="nucleotide sequence ID" value="NZ_JAERRB010000001.1"/>
</dbReference>
<comment type="caution">
    <text evidence="4">The sequence shown here is derived from an EMBL/GenBank/DDBJ whole genome shotgun (WGS) entry which is preliminary data.</text>
</comment>
<feature type="signal peptide" evidence="2">
    <location>
        <begin position="1"/>
        <end position="19"/>
    </location>
</feature>
<evidence type="ECO:0000313" key="5">
    <source>
        <dbReference type="Proteomes" id="UP000613030"/>
    </source>
</evidence>
<dbReference type="InterPro" id="IPR011250">
    <property type="entry name" value="OMP/PagP_B-barrel"/>
</dbReference>
<protein>
    <submittedName>
        <fullName evidence="4">Outer membrane beta-barrel protein</fullName>
    </submittedName>
</protein>
<accession>A0ABS1KLL5</accession>
<proteinExistence type="predicted"/>
<dbReference type="Gene3D" id="2.40.160.20">
    <property type="match status" value="1"/>
</dbReference>
<dbReference type="Pfam" id="PF13505">
    <property type="entry name" value="OMP_b-brl"/>
    <property type="match status" value="1"/>
</dbReference>
<keyword evidence="1 2" id="KW-0732">Signal</keyword>
<dbReference type="EMBL" id="JAERRB010000001">
    <property type="protein sequence ID" value="MBL0740128.1"/>
    <property type="molecule type" value="Genomic_DNA"/>
</dbReference>
<dbReference type="InterPro" id="IPR027385">
    <property type="entry name" value="Beta-barrel_OMP"/>
</dbReference>
<evidence type="ECO:0000256" key="2">
    <source>
        <dbReference type="SAM" id="SignalP"/>
    </source>
</evidence>
<sequence>MKKLAILFLLTGVCTFVNAQENYFYLNWDINQPLTNTDWLGATSARGVKVGYRVFIGSERKFSAGLDVNWTTFAEYKPTETFEQTSGAITTDYFNYIYQLGFTASGQYYFRGENKESRFLPYAGLGLGANKNDYSVFYNIYKEKERSWGFLARPEAGVLVRISERRRLGLMAVVHYDYSTSKSNDYNYSSFSSVGFQVGIISMQW</sequence>
<feature type="domain" description="Outer membrane protein beta-barrel" evidence="3">
    <location>
        <begin position="7"/>
        <end position="192"/>
    </location>
</feature>
<evidence type="ECO:0000259" key="3">
    <source>
        <dbReference type="Pfam" id="PF13505"/>
    </source>
</evidence>
<dbReference type="Proteomes" id="UP000613030">
    <property type="component" value="Unassembled WGS sequence"/>
</dbReference>
<feature type="chain" id="PRO_5046896903" evidence="2">
    <location>
        <begin position="20"/>
        <end position="205"/>
    </location>
</feature>
<reference evidence="4 5" key="1">
    <citation type="submission" date="2021-01" db="EMBL/GenBank/DDBJ databases">
        <title>Chryseolinea sp. Jin1 Genome sequencing and assembly.</title>
        <authorList>
            <person name="Kim I."/>
        </authorList>
    </citation>
    <scope>NUCLEOTIDE SEQUENCE [LARGE SCALE GENOMIC DNA]</scope>
    <source>
        <strain evidence="4 5">Jin1</strain>
    </source>
</reference>
<evidence type="ECO:0000256" key="1">
    <source>
        <dbReference type="ARBA" id="ARBA00022729"/>
    </source>
</evidence>
<evidence type="ECO:0000313" key="4">
    <source>
        <dbReference type="EMBL" id="MBL0740128.1"/>
    </source>
</evidence>
<dbReference type="SUPFAM" id="SSF56925">
    <property type="entry name" value="OMPA-like"/>
    <property type="match status" value="1"/>
</dbReference>
<name>A0ABS1KLL5_9BACT</name>
<keyword evidence="5" id="KW-1185">Reference proteome</keyword>
<gene>
    <name evidence="4" type="ORF">JI741_02805</name>
</gene>
<organism evidence="4 5">
    <name type="scientific">Chryseolinea lacunae</name>
    <dbReference type="NCBI Taxonomy" id="2801331"/>
    <lineage>
        <taxon>Bacteria</taxon>
        <taxon>Pseudomonadati</taxon>
        <taxon>Bacteroidota</taxon>
        <taxon>Cytophagia</taxon>
        <taxon>Cytophagales</taxon>
        <taxon>Fulvivirgaceae</taxon>
        <taxon>Chryseolinea</taxon>
    </lineage>
</organism>